<name>A0A3P6AMQ0_BRAOL</name>
<keyword evidence="2" id="KW-0288">FMN</keyword>
<dbReference type="PANTHER" id="PTHR10578">
    <property type="entry name" value="S -2-HYDROXY-ACID OXIDASE-RELATED"/>
    <property type="match status" value="1"/>
</dbReference>
<reference evidence="3" key="1">
    <citation type="submission" date="2018-11" db="EMBL/GenBank/DDBJ databases">
        <authorList>
            <consortium name="Genoscope - CEA"/>
            <person name="William W."/>
        </authorList>
    </citation>
    <scope>NUCLEOTIDE SEQUENCE</scope>
</reference>
<organism evidence="3">
    <name type="scientific">Brassica oleracea</name>
    <name type="common">Wild cabbage</name>
    <dbReference type="NCBI Taxonomy" id="3712"/>
    <lineage>
        <taxon>Eukaryota</taxon>
        <taxon>Viridiplantae</taxon>
        <taxon>Streptophyta</taxon>
        <taxon>Embryophyta</taxon>
        <taxon>Tracheophyta</taxon>
        <taxon>Spermatophyta</taxon>
        <taxon>Magnoliopsida</taxon>
        <taxon>eudicotyledons</taxon>
        <taxon>Gunneridae</taxon>
        <taxon>Pentapetalae</taxon>
        <taxon>rosids</taxon>
        <taxon>malvids</taxon>
        <taxon>Brassicales</taxon>
        <taxon>Brassicaceae</taxon>
        <taxon>Brassiceae</taxon>
        <taxon>Brassica</taxon>
    </lineage>
</organism>
<dbReference type="AlphaFoldDB" id="A0A3P6AMQ0"/>
<evidence type="ECO:0000256" key="2">
    <source>
        <dbReference type="ARBA" id="ARBA00022643"/>
    </source>
</evidence>
<dbReference type="Gene3D" id="3.20.20.70">
    <property type="entry name" value="Aldolase class I"/>
    <property type="match status" value="1"/>
</dbReference>
<keyword evidence="1" id="KW-0285">Flavoprotein</keyword>
<evidence type="ECO:0008006" key="4">
    <source>
        <dbReference type="Google" id="ProtNLM"/>
    </source>
</evidence>
<protein>
    <recommendedName>
        <fullName evidence="4">FMN-dependent dehydrogenase domain-containing protein</fullName>
    </recommendedName>
</protein>
<gene>
    <name evidence="3" type="ORF">BOLC3T14426H</name>
</gene>
<evidence type="ECO:0000256" key="1">
    <source>
        <dbReference type="ARBA" id="ARBA00022630"/>
    </source>
</evidence>
<dbReference type="EMBL" id="LR031872">
    <property type="protein sequence ID" value="VDC88604.1"/>
    <property type="molecule type" value="Genomic_DNA"/>
</dbReference>
<sequence>MEITNVTEYKAIAKEKLPKMVYDYYASGAEDQWTLQENINASLGSCEFFF</sequence>
<accession>A0A3P6AMQ0</accession>
<evidence type="ECO:0000313" key="3">
    <source>
        <dbReference type="EMBL" id="VDC88604.1"/>
    </source>
</evidence>
<dbReference type="GO" id="GO:0003973">
    <property type="term" value="F:(S)-2-hydroxy-acid oxidase activity"/>
    <property type="evidence" value="ECO:0007669"/>
    <property type="project" value="TreeGrafter"/>
</dbReference>
<dbReference type="GO" id="GO:0005777">
    <property type="term" value="C:peroxisome"/>
    <property type="evidence" value="ECO:0007669"/>
    <property type="project" value="TreeGrafter"/>
</dbReference>
<proteinExistence type="predicted"/>
<dbReference type="InterPro" id="IPR013785">
    <property type="entry name" value="Aldolase_TIM"/>
</dbReference>
<dbReference type="PANTHER" id="PTHR10578:SF107">
    <property type="entry name" value="2-HYDROXYACID OXIDASE 1"/>
    <property type="match status" value="1"/>
</dbReference>
<dbReference type="SUPFAM" id="SSF51395">
    <property type="entry name" value="FMN-linked oxidoreductases"/>
    <property type="match status" value="1"/>
</dbReference>